<name>A0A3P8YQ75_ESOLU</name>
<feature type="repeat" description="WD" evidence="3">
    <location>
        <begin position="168"/>
        <end position="209"/>
    </location>
</feature>
<accession>A0A3P8YQ75</accession>
<dbReference type="OMA" id="WDAMDGS"/>
<dbReference type="Pfam" id="PF00400">
    <property type="entry name" value="WD40"/>
    <property type="match status" value="6"/>
</dbReference>
<feature type="repeat" description="WD" evidence="3">
    <location>
        <begin position="83"/>
        <end position="124"/>
    </location>
</feature>
<dbReference type="InterPro" id="IPR001680">
    <property type="entry name" value="WD40_rpt"/>
</dbReference>
<proteinExistence type="predicted"/>
<dbReference type="SMART" id="SM00320">
    <property type="entry name" value="WD40"/>
    <property type="match status" value="7"/>
</dbReference>
<dbReference type="PROSITE" id="PS50082">
    <property type="entry name" value="WD_REPEATS_2"/>
    <property type="match status" value="6"/>
</dbReference>
<evidence type="ECO:0000256" key="1">
    <source>
        <dbReference type="ARBA" id="ARBA00022574"/>
    </source>
</evidence>
<dbReference type="Proteomes" id="UP000265140">
    <property type="component" value="Chromosome 17"/>
</dbReference>
<keyword evidence="5" id="KW-1185">Reference proteome</keyword>
<reference evidence="4" key="2">
    <citation type="submission" date="2020-02" db="EMBL/GenBank/DDBJ databases">
        <title>Esox lucius (northern pike) genome, fEsoLuc1, primary haplotype.</title>
        <authorList>
            <person name="Myers G."/>
            <person name="Karagic N."/>
            <person name="Meyer A."/>
            <person name="Pippel M."/>
            <person name="Reichard M."/>
            <person name="Winkler S."/>
            <person name="Tracey A."/>
            <person name="Sims Y."/>
            <person name="Howe K."/>
            <person name="Rhie A."/>
            <person name="Formenti G."/>
            <person name="Durbin R."/>
            <person name="Fedrigo O."/>
            <person name="Jarvis E.D."/>
        </authorList>
    </citation>
    <scope>NUCLEOTIDE SEQUENCE [LARGE SCALE GENOMIC DNA]</scope>
</reference>
<dbReference type="OrthoDB" id="538223at2759"/>
<dbReference type="AlphaFoldDB" id="A0A3P8YQ75"/>
<gene>
    <name evidence="4" type="primary">WDR88</name>
</gene>
<dbReference type="PANTHER" id="PTHR45048">
    <property type="match status" value="1"/>
</dbReference>
<dbReference type="PRINTS" id="PR00320">
    <property type="entry name" value="GPROTEINBRPT"/>
</dbReference>
<feature type="repeat" description="WD" evidence="3">
    <location>
        <begin position="40"/>
        <end position="81"/>
    </location>
</feature>
<dbReference type="GeneTree" id="ENSGT00940000162291"/>
<dbReference type="InterPro" id="IPR020472">
    <property type="entry name" value="WD40_PAC1"/>
</dbReference>
<dbReference type="Ensembl" id="ENSELUT00000040700.3">
    <property type="protein sequence ID" value="ENSELUP00000018741.1"/>
    <property type="gene ID" value="ENSELUG00000018175.3"/>
</dbReference>
<dbReference type="InterPro" id="IPR036322">
    <property type="entry name" value="WD40_repeat_dom_sf"/>
</dbReference>
<keyword evidence="1 3" id="KW-0853">WD repeat</keyword>
<protein>
    <submittedName>
        <fullName evidence="4">Uncharacterized protein</fullName>
    </submittedName>
</protein>
<dbReference type="KEGG" id="els:105006295"/>
<dbReference type="InParanoid" id="A0A3P8YQ75"/>
<evidence type="ECO:0000313" key="4">
    <source>
        <dbReference type="Ensembl" id="ENSELUP00000018741.1"/>
    </source>
</evidence>
<dbReference type="InterPro" id="IPR015943">
    <property type="entry name" value="WD40/YVTN_repeat-like_dom_sf"/>
</dbReference>
<evidence type="ECO:0000313" key="5">
    <source>
        <dbReference type="Proteomes" id="UP000265140"/>
    </source>
</evidence>
<feature type="repeat" description="WD" evidence="3">
    <location>
        <begin position="258"/>
        <end position="292"/>
    </location>
</feature>
<dbReference type="Gene3D" id="2.130.10.10">
    <property type="entry name" value="YVTN repeat-like/Quinoprotein amine dehydrogenase"/>
    <property type="match status" value="3"/>
</dbReference>
<dbReference type="PROSITE" id="PS50294">
    <property type="entry name" value="WD_REPEATS_REGION"/>
    <property type="match status" value="6"/>
</dbReference>
<sequence length="399" mass="43809">MSRRDVDPLALDDTTEDGKDLESVSLWAHEALAQITVKVLRGHTEAVTSCQFCFDDTKVLTSSQDTTARLWDAESGATLLAYKGGHQLNVSECALVPDKKRLITASWDKTLKAWDMETGTVIWTAAQDGLLTSCSVSADGKYVASSSDPENRLCLTSADTGERILQIKGHHKATIMQCCFDPQSQHVASVSADRSIKLWDMVSNKTTLSINSTHTNVIANCCFTPNGRHLCTASWDKSLRLWDIQTGTYRSHGGLVLGKGHDGSISSCAFSSDASLLVSGAYDRTVAVWDMNAVCRTLVLKGHRDWVTDVSISADRNCVASASKDTTVRLWNIEHAEAIPAVIEARKTQGMGYHILKCEECGKAFSISRLENSDLVTKCVFCRLKTPTRYHLQPLQFIN</sequence>
<evidence type="ECO:0000256" key="2">
    <source>
        <dbReference type="ARBA" id="ARBA00022737"/>
    </source>
</evidence>
<dbReference type="Bgee" id="ENSELUG00000018175">
    <property type="expression patterns" value="Expressed in mesonephros and 4 other cell types or tissues"/>
</dbReference>
<reference evidence="5" key="1">
    <citation type="journal article" date="2014" name="PLoS ONE">
        <title>The genome and linkage map of the northern pike (Esox lucius): conserved synteny revealed between the salmonid sister group and the Neoteleostei.</title>
        <authorList>
            <person name="Rondeau E.B."/>
            <person name="Minkley D.R."/>
            <person name="Leong J.S."/>
            <person name="Messmer A.M."/>
            <person name="Jantzen J.R."/>
            <person name="von Schalburg K.R."/>
            <person name="Lemon C."/>
            <person name="Bird N.H."/>
            <person name="Koop B.F."/>
        </authorList>
    </citation>
    <scope>NUCLEOTIDE SEQUENCE</scope>
</reference>
<dbReference type="PROSITE" id="PS00678">
    <property type="entry name" value="WD_REPEATS_1"/>
    <property type="match status" value="6"/>
</dbReference>
<dbReference type="GeneID" id="105006295"/>
<evidence type="ECO:0000256" key="3">
    <source>
        <dbReference type="PROSITE-ProRule" id="PRU00221"/>
    </source>
</evidence>
<reference evidence="4" key="4">
    <citation type="submission" date="2025-09" db="UniProtKB">
        <authorList>
            <consortium name="Ensembl"/>
        </authorList>
    </citation>
    <scope>IDENTIFICATION</scope>
</reference>
<organism evidence="4 5">
    <name type="scientific">Esox lucius</name>
    <name type="common">Northern pike</name>
    <dbReference type="NCBI Taxonomy" id="8010"/>
    <lineage>
        <taxon>Eukaryota</taxon>
        <taxon>Metazoa</taxon>
        <taxon>Chordata</taxon>
        <taxon>Craniata</taxon>
        <taxon>Vertebrata</taxon>
        <taxon>Euteleostomi</taxon>
        <taxon>Actinopterygii</taxon>
        <taxon>Neopterygii</taxon>
        <taxon>Teleostei</taxon>
        <taxon>Protacanthopterygii</taxon>
        <taxon>Esociformes</taxon>
        <taxon>Esocidae</taxon>
        <taxon>Esox</taxon>
    </lineage>
</organism>
<reference evidence="4" key="3">
    <citation type="submission" date="2025-08" db="UniProtKB">
        <authorList>
            <consortium name="Ensembl"/>
        </authorList>
    </citation>
    <scope>IDENTIFICATION</scope>
</reference>
<feature type="repeat" description="WD" evidence="3">
    <location>
        <begin position="300"/>
        <end position="341"/>
    </location>
</feature>
<dbReference type="CDD" id="cd00200">
    <property type="entry name" value="WD40"/>
    <property type="match status" value="1"/>
</dbReference>
<dbReference type="PANTHER" id="PTHR45048:SF1">
    <property type="entry name" value="WD REPEAT-CONTAINING PROTEIN 88"/>
    <property type="match status" value="1"/>
</dbReference>
<keyword evidence="2" id="KW-0677">Repeat</keyword>
<feature type="repeat" description="WD" evidence="3">
    <location>
        <begin position="211"/>
        <end position="252"/>
    </location>
</feature>
<dbReference type="InterPro" id="IPR019775">
    <property type="entry name" value="WD40_repeat_CS"/>
</dbReference>
<dbReference type="STRING" id="8010.ENSELUP00000018741"/>
<dbReference type="SUPFAM" id="SSF50978">
    <property type="entry name" value="WD40 repeat-like"/>
    <property type="match status" value="1"/>
</dbReference>